<evidence type="ECO:0000256" key="1">
    <source>
        <dbReference type="PROSITE-ProRule" id="PRU00169"/>
    </source>
</evidence>
<sequence length="105" mass="11746">MSPKRLERVVLIDDGILENRLHQRMIDRSGLVDEVLCFAMAERALNHFRSPGALPAELILLDINMPRMDGFELLETALAEFGAPFAATPVVFLTTSLNPRDRARA</sequence>
<protein>
    <submittedName>
        <fullName evidence="3">Response regulator</fullName>
    </submittedName>
</protein>
<dbReference type="InterPro" id="IPR011006">
    <property type="entry name" value="CheY-like_superfamily"/>
</dbReference>
<gene>
    <name evidence="3" type="ORF">AB2B41_03400</name>
</gene>
<feature type="domain" description="Response regulatory" evidence="2">
    <location>
        <begin position="8"/>
        <end position="105"/>
    </location>
</feature>
<dbReference type="RefSeq" id="WP_367876338.1">
    <property type="nucleotide sequence ID" value="NZ_JBFNXX010000002.1"/>
</dbReference>
<dbReference type="Pfam" id="PF00072">
    <property type="entry name" value="Response_reg"/>
    <property type="match status" value="1"/>
</dbReference>
<dbReference type="PANTHER" id="PTHR44520">
    <property type="entry name" value="RESPONSE REGULATOR RCP1-RELATED"/>
    <property type="match status" value="1"/>
</dbReference>
<feature type="modified residue" description="4-aspartylphosphate" evidence="1">
    <location>
        <position position="62"/>
    </location>
</feature>
<dbReference type="Gene3D" id="3.40.50.2300">
    <property type="match status" value="1"/>
</dbReference>
<keyword evidence="4" id="KW-1185">Reference proteome</keyword>
<dbReference type="PROSITE" id="PS50110">
    <property type="entry name" value="RESPONSE_REGULATORY"/>
    <property type="match status" value="1"/>
</dbReference>
<organism evidence="3 4">
    <name type="scientific">Sulfitobacter sediminis</name>
    <dbReference type="NCBI Taxonomy" id="3234186"/>
    <lineage>
        <taxon>Bacteria</taxon>
        <taxon>Pseudomonadati</taxon>
        <taxon>Pseudomonadota</taxon>
        <taxon>Alphaproteobacteria</taxon>
        <taxon>Rhodobacterales</taxon>
        <taxon>Roseobacteraceae</taxon>
        <taxon>Sulfitobacter</taxon>
    </lineage>
</organism>
<evidence type="ECO:0000259" key="2">
    <source>
        <dbReference type="PROSITE" id="PS50110"/>
    </source>
</evidence>
<evidence type="ECO:0000313" key="3">
    <source>
        <dbReference type="EMBL" id="MEW9918635.1"/>
    </source>
</evidence>
<dbReference type="InterPro" id="IPR001789">
    <property type="entry name" value="Sig_transdc_resp-reg_receiver"/>
</dbReference>
<evidence type="ECO:0000313" key="4">
    <source>
        <dbReference type="Proteomes" id="UP001556098"/>
    </source>
</evidence>
<dbReference type="PANTHER" id="PTHR44520:SF2">
    <property type="entry name" value="RESPONSE REGULATOR RCP1"/>
    <property type="match status" value="1"/>
</dbReference>
<dbReference type="SUPFAM" id="SSF52172">
    <property type="entry name" value="CheY-like"/>
    <property type="match status" value="1"/>
</dbReference>
<reference evidence="3 4" key="1">
    <citation type="submission" date="2024-07" db="EMBL/GenBank/DDBJ databases">
        <title>Marimonas sp.nov., isolated from tidal-flat sediment.</title>
        <authorList>
            <person name="Jayan J.N."/>
            <person name="Lee S.S."/>
        </authorList>
    </citation>
    <scope>NUCLEOTIDE SEQUENCE [LARGE SCALE GENOMIC DNA]</scope>
    <source>
        <strain evidence="3 4">MJW-29</strain>
    </source>
</reference>
<dbReference type="Proteomes" id="UP001556098">
    <property type="component" value="Unassembled WGS sequence"/>
</dbReference>
<dbReference type="InterPro" id="IPR052893">
    <property type="entry name" value="TCS_response_regulator"/>
</dbReference>
<comment type="caution">
    <text evidence="3">The sequence shown here is derived from an EMBL/GenBank/DDBJ whole genome shotgun (WGS) entry which is preliminary data.</text>
</comment>
<proteinExistence type="predicted"/>
<name>A0ABV3RI45_9RHOB</name>
<keyword evidence="1" id="KW-0597">Phosphoprotein</keyword>
<accession>A0ABV3RI45</accession>
<dbReference type="EMBL" id="JBFNXX010000002">
    <property type="protein sequence ID" value="MEW9918635.1"/>
    <property type="molecule type" value="Genomic_DNA"/>
</dbReference>